<proteinExistence type="predicted"/>
<keyword evidence="1" id="KW-0732">Signal</keyword>
<gene>
    <name evidence="2" type="ORF">G6011_09910</name>
</gene>
<feature type="chain" id="PRO_5041909583" evidence="1">
    <location>
        <begin position="20"/>
        <end position="292"/>
    </location>
</feature>
<protein>
    <submittedName>
        <fullName evidence="2">Uncharacterized protein</fullName>
    </submittedName>
</protein>
<sequence length="292" mass="28818">MKLFATITIFGTLVAAAPAVNYIEARALTTTAKTSSAAVTVKTSSAVVAVTSKTSSAVAVVSSKASSTVVTTSTTAPLLGVNVGGSSSPLLGVQMSSSTLLAVAVGSGSTSAVTTASTITAAPTASATTASTALPSTFSSPVQGKGVLSLNNLPAMPAVIDKTFSGVLGAAYGLMSGTCDSSYRCNFTIAGSISNLLIDGNNYQTASSVAAWCDAGRCYGAATVPLTATAPFIITCDQFSGTQACSATISGAANAIFTNGKSLELWGWATPAGYCQNGVCTASITAVGDPMY</sequence>
<keyword evidence="3" id="KW-1185">Reference proteome</keyword>
<name>A0AAD4FB66_9PLEO</name>
<comment type="caution">
    <text evidence="2">The sequence shown here is derived from an EMBL/GenBank/DDBJ whole genome shotgun (WGS) entry which is preliminary data.</text>
</comment>
<organism evidence="2 3">
    <name type="scientific">Alternaria panax</name>
    <dbReference type="NCBI Taxonomy" id="48097"/>
    <lineage>
        <taxon>Eukaryota</taxon>
        <taxon>Fungi</taxon>
        <taxon>Dikarya</taxon>
        <taxon>Ascomycota</taxon>
        <taxon>Pezizomycotina</taxon>
        <taxon>Dothideomycetes</taxon>
        <taxon>Pleosporomycetidae</taxon>
        <taxon>Pleosporales</taxon>
        <taxon>Pleosporineae</taxon>
        <taxon>Pleosporaceae</taxon>
        <taxon>Alternaria</taxon>
        <taxon>Alternaria sect. Panax</taxon>
    </lineage>
</organism>
<reference evidence="2" key="1">
    <citation type="submission" date="2021-07" db="EMBL/GenBank/DDBJ databases">
        <title>Genome Resource of American Ginseng Black Spot Pathogen Alternaria panax.</title>
        <authorList>
            <person name="Qiu C."/>
            <person name="Wang W."/>
            <person name="Liu Z."/>
        </authorList>
    </citation>
    <scope>NUCLEOTIDE SEQUENCE</scope>
    <source>
        <strain evidence="2">BNCC115425</strain>
    </source>
</reference>
<dbReference type="AlphaFoldDB" id="A0AAD4FB66"/>
<evidence type="ECO:0000256" key="1">
    <source>
        <dbReference type="SAM" id="SignalP"/>
    </source>
</evidence>
<feature type="signal peptide" evidence="1">
    <location>
        <begin position="1"/>
        <end position="19"/>
    </location>
</feature>
<dbReference type="EMBL" id="JAANER010000008">
    <property type="protein sequence ID" value="KAG9186802.1"/>
    <property type="molecule type" value="Genomic_DNA"/>
</dbReference>
<dbReference type="Proteomes" id="UP001199106">
    <property type="component" value="Unassembled WGS sequence"/>
</dbReference>
<accession>A0AAD4FB66</accession>
<evidence type="ECO:0000313" key="2">
    <source>
        <dbReference type="EMBL" id="KAG9186802.1"/>
    </source>
</evidence>
<evidence type="ECO:0000313" key="3">
    <source>
        <dbReference type="Proteomes" id="UP001199106"/>
    </source>
</evidence>